<name>A0A372NYL3_9SPHI</name>
<keyword evidence="1" id="KW-0472">Membrane</keyword>
<organism evidence="2 3">
    <name type="scientific">Mucilaginibacter conchicola</name>
    <dbReference type="NCBI Taxonomy" id="2303333"/>
    <lineage>
        <taxon>Bacteria</taxon>
        <taxon>Pseudomonadati</taxon>
        <taxon>Bacteroidota</taxon>
        <taxon>Sphingobacteriia</taxon>
        <taxon>Sphingobacteriales</taxon>
        <taxon>Sphingobacteriaceae</taxon>
        <taxon>Mucilaginibacter</taxon>
    </lineage>
</organism>
<protein>
    <submittedName>
        <fullName evidence="2">YcxB family protein</fullName>
    </submittedName>
</protein>
<proteinExistence type="predicted"/>
<feature type="transmembrane region" description="Helical" evidence="1">
    <location>
        <begin position="28"/>
        <end position="48"/>
    </location>
</feature>
<keyword evidence="1" id="KW-1133">Transmembrane helix</keyword>
<keyword evidence="1" id="KW-0812">Transmembrane</keyword>
<keyword evidence="3" id="KW-1185">Reference proteome</keyword>
<dbReference type="AlphaFoldDB" id="A0A372NYL3"/>
<dbReference type="Proteomes" id="UP000264217">
    <property type="component" value="Unassembled WGS sequence"/>
</dbReference>
<accession>A0A372NYL3</accession>
<evidence type="ECO:0000256" key="1">
    <source>
        <dbReference type="SAM" id="Phobius"/>
    </source>
</evidence>
<evidence type="ECO:0000313" key="2">
    <source>
        <dbReference type="EMBL" id="RFZ94607.1"/>
    </source>
</evidence>
<comment type="caution">
    <text evidence="2">The sequence shown here is derived from an EMBL/GenBank/DDBJ whole genome shotgun (WGS) entry which is preliminary data.</text>
</comment>
<dbReference type="EMBL" id="QWDC01000001">
    <property type="protein sequence ID" value="RFZ94607.1"/>
    <property type="molecule type" value="Genomic_DNA"/>
</dbReference>
<feature type="transmembrane region" description="Helical" evidence="1">
    <location>
        <begin position="54"/>
        <end position="73"/>
    </location>
</feature>
<dbReference type="RefSeq" id="WP_117390168.1">
    <property type="nucleotide sequence ID" value="NZ_QWDC01000001.1"/>
</dbReference>
<dbReference type="OrthoDB" id="1249483at2"/>
<reference evidence="2 3" key="1">
    <citation type="submission" date="2018-08" db="EMBL/GenBank/DDBJ databases">
        <title>Mucilaginibacter sp. MYSH2.</title>
        <authorList>
            <person name="Seo T."/>
        </authorList>
    </citation>
    <scope>NUCLEOTIDE SEQUENCE [LARGE SCALE GENOMIC DNA]</scope>
    <source>
        <strain evidence="2 3">MYSH2</strain>
    </source>
</reference>
<gene>
    <name evidence="2" type="ORF">D0C36_03420</name>
</gene>
<evidence type="ECO:0000313" key="3">
    <source>
        <dbReference type="Proteomes" id="UP000264217"/>
    </source>
</evidence>
<sequence length="159" mass="18823">MTFKTKIEFAEYRKMALTLAFRSWKVKLVLFIIAFYLISSLAGLFKLIDYEADPVGNLIFAILLIIAWPYFVLRAIKKNFYSNARVSEVLEYTFTDEILSVKGESFKSEWRLNKLYKFLELKKWFLIYHDVRSVSFISKSDLSGEQVTELRYLLENAKR</sequence>